<keyword evidence="1" id="KW-0472">Membrane</keyword>
<feature type="transmembrane region" description="Helical" evidence="1">
    <location>
        <begin position="7"/>
        <end position="30"/>
    </location>
</feature>
<dbReference type="RefSeq" id="WP_271179086.1">
    <property type="nucleotide sequence ID" value="NZ_BSFH01000008.1"/>
</dbReference>
<protein>
    <submittedName>
        <fullName evidence="2">Uncharacterized protein</fullName>
    </submittedName>
</protein>
<evidence type="ECO:0000313" key="2">
    <source>
        <dbReference type="EMBL" id="GLK62894.1"/>
    </source>
</evidence>
<gene>
    <name evidence="2" type="ORF">GCM10017635_03630</name>
</gene>
<sequence>MRNVISILILIAGFVAGMTIATALFSWVVLSKLTGIFSPATAENSRTEMVVENADAMILMSFVTGDVPRLLRGPALDKWSGNLWYTNNTDAGTVVGAVLFGLMGMPLFEDIGTAFEAGVPVESFSCVTAGCRTWPAGETDMWGLLPLRGLGAALGPEVYLEHATFTDYESYREAHAEVSKDPLRWFAYPHNHVLQPDTDGKRQVVISLPIRLMTISPTTRMSEQNSALAEELKVFASKLIEGIDGSIKSVRGTDNMPLWVTKDEDYLRDPDGSLLALPQLAATNPTLVLNVDASAVPIVRERLRIAAVPPADLSAIPSAVASAYIQWGIDTDCLPGCGGATPSAFVNETAEMSVSAKPFWSLSYWRIPPE</sequence>
<comment type="caution">
    <text evidence="2">The sequence shown here is derived from an EMBL/GenBank/DDBJ whole genome shotgun (WGS) entry which is preliminary data.</text>
</comment>
<evidence type="ECO:0000256" key="1">
    <source>
        <dbReference type="SAM" id="Phobius"/>
    </source>
</evidence>
<name>A0AAD3RSU0_9RHOB</name>
<keyword evidence="1" id="KW-0812">Transmembrane</keyword>
<organism evidence="2 3">
    <name type="scientific">Paracoccus kondratievae</name>
    <dbReference type="NCBI Taxonomy" id="135740"/>
    <lineage>
        <taxon>Bacteria</taxon>
        <taxon>Pseudomonadati</taxon>
        <taxon>Pseudomonadota</taxon>
        <taxon>Alphaproteobacteria</taxon>
        <taxon>Rhodobacterales</taxon>
        <taxon>Paracoccaceae</taxon>
        <taxon>Paracoccus</taxon>
    </lineage>
</organism>
<dbReference type="Proteomes" id="UP001143349">
    <property type="component" value="Unassembled WGS sequence"/>
</dbReference>
<keyword evidence="1" id="KW-1133">Transmembrane helix</keyword>
<reference evidence="2" key="1">
    <citation type="journal article" date="2014" name="Int. J. Syst. Evol. Microbiol.">
        <title>Complete genome sequence of Corynebacterium casei LMG S-19264T (=DSM 44701T), isolated from a smear-ripened cheese.</title>
        <authorList>
            <consortium name="US DOE Joint Genome Institute (JGI-PGF)"/>
            <person name="Walter F."/>
            <person name="Albersmeier A."/>
            <person name="Kalinowski J."/>
            <person name="Ruckert C."/>
        </authorList>
    </citation>
    <scope>NUCLEOTIDE SEQUENCE</scope>
    <source>
        <strain evidence="2">VKM B-2222</strain>
    </source>
</reference>
<dbReference type="AlphaFoldDB" id="A0AAD3RSU0"/>
<proteinExistence type="predicted"/>
<dbReference type="EMBL" id="BSFH01000008">
    <property type="protein sequence ID" value="GLK62894.1"/>
    <property type="molecule type" value="Genomic_DNA"/>
</dbReference>
<evidence type="ECO:0000313" key="3">
    <source>
        <dbReference type="Proteomes" id="UP001143349"/>
    </source>
</evidence>
<accession>A0AAD3RSU0</accession>
<reference evidence="2" key="2">
    <citation type="submission" date="2023-01" db="EMBL/GenBank/DDBJ databases">
        <authorList>
            <person name="Sun Q."/>
            <person name="Evtushenko L."/>
        </authorList>
    </citation>
    <scope>NUCLEOTIDE SEQUENCE</scope>
    <source>
        <strain evidence="2">VKM B-2222</strain>
    </source>
</reference>
<keyword evidence="3" id="KW-1185">Reference proteome</keyword>